<name>U1QKW3_9ACTO</name>
<protein>
    <submittedName>
        <fullName evidence="1">Uncharacterized protein</fullName>
    </submittedName>
</protein>
<comment type="caution">
    <text evidence="1">The sequence shown here is derived from an EMBL/GenBank/DDBJ whole genome shotgun (WGS) entry which is preliminary data.</text>
</comment>
<gene>
    <name evidence="1" type="ORF">HMPREF1979_02594</name>
</gene>
<evidence type="ECO:0000313" key="1">
    <source>
        <dbReference type="EMBL" id="ERH22419.1"/>
    </source>
</evidence>
<organism evidence="1 2">
    <name type="scientific">Actinomyces johnsonii F0542</name>
    <dbReference type="NCBI Taxonomy" id="1321818"/>
    <lineage>
        <taxon>Bacteria</taxon>
        <taxon>Bacillati</taxon>
        <taxon>Actinomycetota</taxon>
        <taxon>Actinomycetes</taxon>
        <taxon>Actinomycetales</taxon>
        <taxon>Actinomycetaceae</taxon>
        <taxon>Actinomyces</taxon>
    </lineage>
</organism>
<keyword evidence="2" id="KW-1185">Reference proteome</keyword>
<dbReference type="Proteomes" id="UP000016536">
    <property type="component" value="Unassembled WGS sequence"/>
</dbReference>
<dbReference type="EMBL" id="AWSE01000173">
    <property type="protein sequence ID" value="ERH22419.1"/>
    <property type="molecule type" value="Genomic_DNA"/>
</dbReference>
<dbReference type="HOGENOM" id="CLU_3163683_0_0_11"/>
<evidence type="ECO:0000313" key="2">
    <source>
        <dbReference type="Proteomes" id="UP000016536"/>
    </source>
</evidence>
<dbReference type="AlphaFoldDB" id="U1QKW3"/>
<proteinExistence type="predicted"/>
<accession>U1QKW3</accession>
<sequence length="47" mass="4828">MDGTSAETAVTPSVTFAAAALGDSLQRVLVDLPARDRHPTDSLTGES</sequence>
<reference evidence="1 2" key="1">
    <citation type="submission" date="2013-08" db="EMBL/GenBank/DDBJ databases">
        <authorList>
            <person name="Weinstock G."/>
            <person name="Sodergren E."/>
            <person name="Wylie T."/>
            <person name="Fulton L."/>
            <person name="Fulton R."/>
            <person name="Fronick C."/>
            <person name="O'Laughlin M."/>
            <person name="Godfrey J."/>
            <person name="Miner T."/>
            <person name="Herter B."/>
            <person name="Appelbaum E."/>
            <person name="Cordes M."/>
            <person name="Lek S."/>
            <person name="Wollam A."/>
            <person name="Pepin K.H."/>
            <person name="Palsikar V.B."/>
            <person name="Mitreva M."/>
            <person name="Wilson R.K."/>
        </authorList>
    </citation>
    <scope>NUCLEOTIDE SEQUENCE [LARGE SCALE GENOMIC DNA]</scope>
    <source>
        <strain evidence="1 2">F0542</strain>
    </source>
</reference>